<accession>A0A2A6C6Z9</accession>
<dbReference type="EnsemblMetazoa" id="PPA34654.1">
    <property type="protein sequence ID" value="PPA34654.1"/>
    <property type="gene ID" value="WBGene00273023"/>
</dbReference>
<sequence length="90" mass="9852">MDDSSEQCGYMDDPEEERCEMEARIVPIPSSEEQAFCSNLDDDVMEKPIENAIYFASARARQNEKAQAQCQSAVKMPLAADSAAAKSLSG</sequence>
<accession>A0A8R1UKP3</accession>
<dbReference type="AlphaFoldDB" id="A0A2A6C6Z9"/>
<evidence type="ECO:0000313" key="2">
    <source>
        <dbReference type="Proteomes" id="UP000005239"/>
    </source>
</evidence>
<gene>
    <name evidence="1" type="primary">WBGene00273023</name>
</gene>
<protein>
    <submittedName>
        <fullName evidence="1">Uncharacterized protein</fullName>
    </submittedName>
</protein>
<reference evidence="2" key="1">
    <citation type="journal article" date="2008" name="Nat. Genet.">
        <title>The Pristionchus pacificus genome provides a unique perspective on nematode lifestyle and parasitism.</title>
        <authorList>
            <person name="Dieterich C."/>
            <person name="Clifton S.W."/>
            <person name="Schuster L.N."/>
            <person name="Chinwalla A."/>
            <person name="Delehaunty K."/>
            <person name="Dinkelacker I."/>
            <person name="Fulton L."/>
            <person name="Fulton R."/>
            <person name="Godfrey J."/>
            <person name="Minx P."/>
            <person name="Mitreva M."/>
            <person name="Roeseler W."/>
            <person name="Tian H."/>
            <person name="Witte H."/>
            <person name="Yang S.P."/>
            <person name="Wilson R.K."/>
            <person name="Sommer R.J."/>
        </authorList>
    </citation>
    <scope>NUCLEOTIDE SEQUENCE [LARGE SCALE GENOMIC DNA]</scope>
    <source>
        <strain evidence="2">PS312</strain>
    </source>
</reference>
<name>A0A2A6C6Z9_PRIPA</name>
<proteinExistence type="predicted"/>
<reference evidence="1" key="2">
    <citation type="submission" date="2022-06" db="UniProtKB">
        <authorList>
            <consortium name="EnsemblMetazoa"/>
        </authorList>
    </citation>
    <scope>IDENTIFICATION</scope>
    <source>
        <strain evidence="1">PS312</strain>
    </source>
</reference>
<dbReference type="Proteomes" id="UP000005239">
    <property type="component" value="Unassembled WGS sequence"/>
</dbReference>
<keyword evidence="2" id="KW-1185">Reference proteome</keyword>
<organism evidence="1 2">
    <name type="scientific">Pristionchus pacificus</name>
    <name type="common">Parasitic nematode worm</name>
    <dbReference type="NCBI Taxonomy" id="54126"/>
    <lineage>
        <taxon>Eukaryota</taxon>
        <taxon>Metazoa</taxon>
        <taxon>Ecdysozoa</taxon>
        <taxon>Nematoda</taxon>
        <taxon>Chromadorea</taxon>
        <taxon>Rhabditida</taxon>
        <taxon>Rhabditina</taxon>
        <taxon>Diplogasteromorpha</taxon>
        <taxon>Diplogasteroidea</taxon>
        <taxon>Neodiplogasteridae</taxon>
        <taxon>Pristionchus</taxon>
    </lineage>
</organism>
<evidence type="ECO:0000313" key="1">
    <source>
        <dbReference type="EnsemblMetazoa" id="PPA34654.1"/>
    </source>
</evidence>